<evidence type="ECO:0000313" key="4">
    <source>
        <dbReference type="Proteomes" id="UP000769780"/>
    </source>
</evidence>
<evidence type="ECO:0000256" key="2">
    <source>
        <dbReference type="SAM" id="SignalP"/>
    </source>
</evidence>
<feature type="compositionally biased region" description="Low complexity" evidence="1">
    <location>
        <begin position="90"/>
        <end position="115"/>
    </location>
</feature>
<comment type="caution">
    <text evidence="3">The sequence shown here is derived from an EMBL/GenBank/DDBJ whole genome shotgun (WGS) entry which is preliminary data.</text>
</comment>
<feature type="region of interest" description="Disordered" evidence="1">
    <location>
        <begin position="90"/>
        <end position="125"/>
    </location>
</feature>
<dbReference type="PROSITE" id="PS51257">
    <property type="entry name" value="PROKAR_LIPOPROTEIN"/>
    <property type="match status" value="1"/>
</dbReference>
<feature type="compositionally biased region" description="Gly residues" evidence="1">
    <location>
        <begin position="116"/>
        <end position="125"/>
    </location>
</feature>
<protein>
    <submittedName>
        <fullName evidence="3">Aminotransferase yhxA</fullName>
    </submittedName>
</protein>
<gene>
    <name evidence="3" type="ORF">H0185_13450</name>
</gene>
<proteinExistence type="predicted"/>
<dbReference type="EMBL" id="JACWFH010000015">
    <property type="protein sequence ID" value="MBY0097804.1"/>
    <property type="molecule type" value="Genomic_DNA"/>
</dbReference>
<dbReference type="RefSeq" id="WP_221874028.1">
    <property type="nucleotide sequence ID" value="NZ_JACWFH010000015.1"/>
</dbReference>
<keyword evidence="4" id="KW-1185">Reference proteome</keyword>
<feature type="chain" id="PRO_5045168347" evidence="2">
    <location>
        <begin position="32"/>
        <end position="125"/>
    </location>
</feature>
<keyword evidence="2" id="KW-0732">Signal</keyword>
<evidence type="ECO:0000256" key="1">
    <source>
        <dbReference type="SAM" id="MobiDB-lite"/>
    </source>
</evidence>
<feature type="signal peptide" evidence="2">
    <location>
        <begin position="1"/>
        <end position="31"/>
    </location>
</feature>
<dbReference type="Proteomes" id="UP000769780">
    <property type="component" value="Unassembled WGS sequence"/>
</dbReference>
<keyword evidence="3" id="KW-0032">Aminotransferase</keyword>
<dbReference type="GO" id="GO:0008483">
    <property type="term" value="F:transaminase activity"/>
    <property type="evidence" value="ECO:0007669"/>
    <property type="project" value="UniProtKB-KW"/>
</dbReference>
<accession>A0ABS7K695</accession>
<keyword evidence="3" id="KW-0808">Transferase</keyword>
<name>A0ABS7K695_9BACI</name>
<evidence type="ECO:0000313" key="3">
    <source>
        <dbReference type="EMBL" id="MBY0097804.1"/>
    </source>
</evidence>
<sequence length="125" mass="13173">MNKTNKVMAGISSTALMLGLAGCGSSSDPYAAVDIPPAPEDQECTDWEWDLDDGVWECEDSNSGYYGHYYHGGKYYSSKSLLTKSKSYSSYKNSSTFKGISSTGSSGSSSKMSSGFGSGSKSFGG</sequence>
<organism evidence="3 4">
    <name type="scientific">Mesobacillus maritimus</name>
    <dbReference type="NCBI Taxonomy" id="1643336"/>
    <lineage>
        <taxon>Bacteria</taxon>
        <taxon>Bacillati</taxon>
        <taxon>Bacillota</taxon>
        <taxon>Bacilli</taxon>
        <taxon>Bacillales</taxon>
        <taxon>Bacillaceae</taxon>
        <taxon>Mesobacillus</taxon>
    </lineage>
</organism>
<reference evidence="3 4" key="1">
    <citation type="submission" date="2020-07" db="EMBL/GenBank/DDBJ databases">
        <title>Fungal Genomes of the International Space Station.</title>
        <authorList>
            <person name="Seuylemezian A."/>
            <person name="Singh N.K."/>
            <person name="Wood J."/>
            <person name="Venkateswaran K."/>
        </authorList>
    </citation>
    <scope>NUCLEOTIDE SEQUENCE [LARGE SCALE GENOMIC DNA]</scope>
    <source>
        <strain evidence="3 4">PL-B2</strain>
    </source>
</reference>